<reference evidence="2" key="2">
    <citation type="submission" date="2020-05" db="UniProtKB">
        <authorList>
            <consortium name="EnsemblMetazoa"/>
        </authorList>
    </citation>
    <scope>IDENTIFICATION</scope>
</reference>
<evidence type="ECO:0000313" key="2">
    <source>
        <dbReference type="EnsemblMetazoa" id="ASIC019279-PA"/>
    </source>
</evidence>
<dbReference type="EnsemblMetazoa" id="ASIC019279-RA">
    <property type="protein sequence ID" value="ASIC019279-PA"/>
    <property type="gene ID" value="ASIC019279"/>
</dbReference>
<proteinExistence type="predicted"/>
<gene>
    <name evidence="1" type="ORF">ZHAS_00019279</name>
</gene>
<organism evidence="1">
    <name type="scientific">Anopheles sinensis</name>
    <name type="common">Mosquito</name>
    <dbReference type="NCBI Taxonomy" id="74873"/>
    <lineage>
        <taxon>Eukaryota</taxon>
        <taxon>Metazoa</taxon>
        <taxon>Ecdysozoa</taxon>
        <taxon>Arthropoda</taxon>
        <taxon>Hexapoda</taxon>
        <taxon>Insecta</taxon>
        <taxon>Pterygota</taxon>
        <taxon>Neoptera</taxon>
        <taxon>Endopterygota</taxon>
        <taxon>Diptera</taxon>
        <taxon>Nematocera</taxon>
        <taxon>Culicoidea</taxon>
        <taxon>Culicidae</taxon>
        <taxon>Anophelinae</taxon>
        <taxon>Anopheles</taxon>
    </lineage>
</organism>
<dbReference type="EMBL" id="KE525351">
    <property type="protein sequence ID" value="KFB51237.1"/>
    <property type="molecule type" value="Genomic_DNA"/>
</dbReference>
<sequence length="110" mass="12610">MDKADADSEQCKQEAAEDWIADDIQVKLEPCHDEHCLDEERLMIDPIVCQQGLDLFCADVPIKCMEEIEIDEVKVQPFYEGDEIMKSIPGENDKLQVILESTLNVTWVQL</sequence>
<reference evidence="1 3" key="1">
    <citation type="journal article" date="2014" name="BMC Genomics">
        <title>Genome sequence of Anopheles sinensis provides insight into genetics basis of mosquito competence for malaria parasites.</title>
        <authorList>
            <person name="Zhou D."/>
            <person name="Zhang D."/>
            <person name="Ding G."/>
            <person name="Shi L."/>
            <person name="Hou Q."/>
            <person name="Ye Y."/>
            <person name="Xu Y."/>
            <person name="Zhou H."/>
            <person name="Xiong C."/>
            <person name="Li S."/>
            <person name="Yu J."/>
            <person name="Hong S."/>
            <person name="Yu X."/>
            <person name="Zou P."/>
            <person name="Chen C."/>
            <person name="Chang X."/>
            <person name="Wang W."/>
            <person name="Lv Y."/>
            <person name="Sun Y."/>
            <person name="Ma L."/>
            <person name="Shen B."/>
            <person name="Zhu C."/>
        </authorList>
    </citation>
    <scope>NUCLEOTIDE SEQUENCE [LARGE SCALE GENOMIC DNA]</scope>
</reference>
<name>A0A084WLZ3_ANOSI</name>
<dbReference type="Proteomes" id="UP000030765">
    <property type="component" value="Unassembled WGS sequence"/>
</dbReference>
<evidence type="ECO:0000313" key="1">
    <source>
        <dbReference type="EMBL" id="KFB51237.1"/>
    </source>
</evidence>
<evidence type="ECO:0000313" key="3">
    <source>
        <dbReference type="Proteomes" id="UP000030765"/>
    </source>
</evidence>
<keyword evidence="3" id="KW-1185">Reference proteome</keyword>
<accession>A0A084WLZ3</accession>
<dbReference type="VEuPathDB" id="VectorBase:ASIC019279"/>
<dbReference type="EMBL" id="ATLV01024326">
    <property type="status" value="NOT_ANNOTATED_CDS"/>
    <property type="molecule type" value="Genomic_DNA"/>
</dbReference>
<dbReference type="AlphaFoldDB" id="A0A084WLZ3"/>
<protein>
    <submittedName>
        <fullName evidence="1 2">Uncharacterized protein</fullName>
    </submittedName>
</protein>